<evidence type="ECO:0000256" key="1">
    <source>
        <dbReference type="ARBA" id="ARBA00004479"/>
    </source>
</evidence>
<dbReference type="Proteomes" id="UP001187192">
    <property type="component" value="Unassembled WGS sequence"/>
</dbReference>
<evidence type="ECO:0000256" key="2">
    <source>
        <dbReference type="ARBA" id="ARBA00022692"/>
    </source>
</evidence>
<keyword evidence="7" id="KW-0325">Glycoprotein</keyword>
<name>A0AA88E5C4_FICCA</name>
<evidence type="ECO:0000313" key="9">
    <source>
        <dbReference type="EMBL" id="GMN64394.1"/>
    </source>
</evidence>
<feature type="transmembrane region" description="Helical" evidence="8">
    <location>
        <begin position="81"/>
        <end position="107"/>
    </location>
</feature>
<protein>
    <submittedName>
        <fullName evidence="9">Uncharacterized protein</fullName>
    </submittedName>
</protein>
<proteinExistence type="predicted"/>
<dbReference type="PRINTS" id="PR00019">
    <property type="entry name" value="LEURICHRPT"/>
</dbReference>
<dbReference type="PANTHER" id="PTHR48063">
    <property type="entry name" value="LRR RECEPTOR-LIKE KINASE"/>
    <property type="match status" value="1"/>
</dbReference>
<keyword evidence="4 8" id="KW-1133">Transmembrane helix</keyword>
<dbReference type="Gene3D" id="3.80.10.10">
    <property type="entry name" value="Ribonuclease Inhibitor"/>
    <property type="match status" value="1"/>
</dbReference>
<dbReference type="InterPro" id="IPR046956">
    <property type="entry name" value="RLP23-like"/>
</dbReference>
<evidence type="ECO:0000313" key="10">
    <source>
        <dbReference type="Proteomes" id="UP001187192"/>
    </source>
</evidence>
<dbReference type="SUPFAM" id="SSF52058">
    <property type="entry name" value="L domain-like"/>
    <property type="match status" value="1"/>
</dbReference>
<evidence type="ECO:0000256" key="4">
    <source>
        <dbReference type="ARBA" id="ARBA00022989"/>
    </source>
</evidence>
<keyword evidence="5 8" id="KW-0472">Membrane</keyword>
<evidence type="ECO:0000256" key="3">
    <source>
        <dbReference type="ARBA" id="ARBA00022729"/>
    </source>
</evidence>
<gene>
    <name evidence="9" type="ORF">TIFTF001_033473</name>
</gene>
<evidence type="ECO:0000256" key="5">
    <source>
        <dbReference type="ARBA" id="ARBA00023136"/>
    </source>
</evidence>
<dbReference type="EMBL" id="BTGU01000178">
    <property type="protein sequence ID" value="GMN64394.1"/>
    <property type="molecule type" value="Genomic_DNA"/>
</dbReference>
<comment type="subcellular location">
    <subcellularLocation>
        <location evidence="1">Membrane</location>
        <topology evidence="1">Single-pass type I membrane protein</topology>
    </subcellularLocation>
</comment>
<keyword evidence="6" id="KW-0675">Receptor</keyword>
<dbReference type="Pfam" id="PF00560">
    <property type="entry name" value="LRR_1"/>
    <property type="match status" value="2"/>
</dbReference>
<reference evidence="9" key="1">
    <citation type="submission" date="2023-07" db="EMBL/GenBank/DDBJ databases">
        <title>draft genome sequence of fig (Ficus carica).</title>
        <authorList>
            <person name="Takahashi T."/>
            <person name="Nishimura K."/>
        </authorList>
    </citation>
    <scope>NUCLEOTIDE SEQUENCE</scope>
</reference>
<keyword evidence="10" id="KW-1185">Reference proteome</keyword>
<keyword evidence="2 8" id="KW-0812">Transmembrane</keyword>
<dbReference type="InterPro" id="IPR032675">
    <property type="entry name" value="LRR_dom_sf"/>
</dbReference>
<evidence type="ECO:0000256" key="7">
    <source>
        <dbReference type="ARBA" id="ARBA00023180"/>
    </source>
</evidence>
<keyword evidence="3" id="KW-0732">Signal</keyword>
<accession>A0AA88E5C4</accession>
<dbReference type="PANTHER" id="PTHR48063:SF112">
    <property type="entry name" value="RECEPTOR LIKE PROTEIN 30-LIKE"/>
    <property type="match status" value="1"/>
</dbReference>
<sequence>MNRICGEIPEEFTGLIQLVQLNLSRNDLSGGFPKNIGMFSKLESLDLSHNKLSGSSARNSDEVYVEDGGEWYDTSWLRMGIVVGFAVGFYGVCGNLLLYTSWGLAYFRFLDDLGDWLYVMIAVQWATFKRRFSR</sequence>
<dbReference type="AlphaFoldDB" id="A0AA88E5C4"/>
<organism evidence="9 10">
    <name type="scientific">Ficus carica</name>
    <name type="common">Common fig</name>
    <dbReference type="NCBI Taxonomy" id="3494"/>
    <lineage>
        <taxon>Eukaryota</taxon>
        <taxon>Viridiplantae</taxon>
        <taxon>Streptophyta</taxon>
        <taxon>Embryophyta</taxon>
        <taxon>Tracheophyta</taxon>
        <taxon>Spermatophyta</taxon>
        <taxon>Magnoliopsida</taxon>
        <taxon>eudicotyledons</taxon>
        <taxon>Gunneridae</taxon>
        <taxon>Pentapetalae</taxon>
        <taxon>rosids</taxon>
        <taxon>fabids</taxon>
        <taxon>Rosales</taxon>
        <taxon>Moraceae</taxon>
        <taxon>Ficeae</taxon>
        <taxon>Ficus</taxon>
    </lineage>
</organism>
<comment type="caution">
    <text evidence="9">The sequence shown here is derived from an EMBL/GenBank/DDBJ whole genome shotgun (WGS) entry which is preliminary data.</text>
</comment>
<dbReference type="InterPro" id="IPR001611">
    <property type="entry name" value="Leu-rich_rpt"/>
</dbReference>
<evidence type="ECO:0000256" key="6">
    <source>
        <dbReference type="ARBA" id="ARBA00023170"/>
    </source>
</evidence>
<evidence type="ECO:0000256" key="8">
    <source>
        <dbReference type="SAM" id="Phobius"/>
    </source>
</evidence>
<dbReference type="GO" id="GO:0016020">
    <property type="term" value="C:membrane"/>
    <property type="evidence" value="ECO:0007669"/>
    <property type="project" value="UniProtKB-SubCell"/>
</dbReference>